<comment type="caution">
    <text evidence="1">The sequence shown here is derived from an EMBL/GenBank/DDBJ whole genome shotgun (WGS) entry which is preliminary data.</text>
</comment>
<organism evidence="1 2">
    <name type="scientific">Petrolisthes cinctipes</name>
    <name type="common">Flat porcelain crab</name>
    <dbReference type="NCBI Taxonomy" id="88211"/>
    <lineage>
        <taxon>Eukaryota</taxon>
        <taxon>Metazoa</taxon>
        <taxon>Ecdysozoa</taxon>
        <taxon>Arthropoda</taxon>
        <taxon>Crustacea</taxon>
        <taxon>Multicrustacea</taxon>
        <taxon>Malacostraca</taxon>
        <taxon>Eumalacostraca</taxon>
        <taxon>Eucarida</taxon>
        <taxon>Decapoda</taxon>
        <taxon>Pleocyemata</taxon>
        <taxon>Anomura</taxon>
        <taxon>Galatheoidea</taxon>
        <taxon>Porcellanidae</taxon>
        <taxon>Petrolisthes</taxon>
    </lineage>
</organism>
<reference evidence="1" key="1">
    <citation type="submission" date="2023-10" db="EMBL/GenBank/DDBJ databases">
        <title>Genome assemblies of two species of porcelain crab, Petrolisthes cinctipes and Petrolisthes manimaculis (Anomura: Porcellanidae).</title>
        <authorList>
            <person name="Angst P."/>
        </authorList>
    </citation>
    <scope>NUCLEOTIDE SEQUENCE</scope>
    <source>
        <strain evidence="1">PB745_01</strain>
        <tissue evidence="1">Gill</tissue>
    </source>
</reference>
<dbReference type="AlphaFoldDB" id="A0AAE1KTR5"/>
<proteinExistence type="predicted"/>
<dbReference type="EMBL" id="JAWQEG010000992">
    <property type="protein sequence ID" value="KAK3883432.1"/>
    <property type="molecule type" value="Genomic_DNA"/>
</dbReference>
<accession>A0AAE1KTR5</accession>
<keyword evidence="2" id="KW-1185">Reference proteome</keyword>
<dbReference type="Proteomes" id="UP001286313">
    <property type="component" value="Unassembled WGS sequence"/>
</dbReference>
<sequence>MQDSKVGGWVRNAVDALSDESEKFAAVVVEVGRVECMRRMYATPRKEEIEDMNTENIVSKVKFIKAEKRLREREEQVLPRGLHVLQQINLFLKLKLGLRDQ</sequence>
<protein>
    <submittedName>
        <fullName evidence="1">Uncharacterized protein</fullName>
    </submittedName>
</protein>
<gene>
    <name evidence="1" type="ORF">Pcinc_012265</name>
</gene>
<evidence type="ECO:0000313" key="1">
    <source>
        <dbReference type="EMBL" id="KAK3883432.1"/>
    </source>
</evidence>
<evidence type="ECO:0000313" key="2">
    <source>
        <dbReference type="Proteomes" id="UP001286313"/>
    </source>
</evidence>
<name>A0AAE1KTR5_PETCI</name>